<dbReference type="PANTHER" id="PTHR34313">
    <property type="entry name" value="ENDOGENOUS RETROVIRUS GROUP K MEMBER 113 ENV POLYPROTEIN-RELATED"/>
    <property type="match status" value="1"/>
</dbReference>
<proteinExistence type="predicted"/>
<evidence type="ECO:0000256" key="2">
    <source>
        <dbReference type="ARBA" id="ARBA00004328"/>
    </source>
</evidence>
<dbReference type="Pfam" id="PF00517">
    <property type="entry name" value="GP41"/>
    <property type="match status" value="1"/>
</dbReference>
<sequence>MPSLWSIKGPSQAEEEGKLINISQGYEVLPLCKGPAELCINVSRQTWAFTLPPKKDFWMLLGLFTALSLSVNHVYTAEALGKQLGKEQRTLCKGFTYKNFPYTPVCWDKCQAKCLWLIVQLLIGDPMVCGYLSAQKMLTALCVSMLLMAWKINDTAMEHYHDKGLLGWLDGGLAPPRPRIVLDKQSGPEQWDIWKLAVSTEELGTWTGHFTGTSRSHSNYFFCYKQSYFIQACVPLPFVIAIGNLQFNKALRSVTCANCRLYTCLNSSISSRNDSLLILRSRCNLWLPTHLQRPWEEGPMAGLASRLLTKLLQRSKRFVGWLILGILGLIATCTTAAVAGPALHTSIQTHNFIQNWTEDAHNTWATQAQVDEDIQEEIQELKTASKGVGDQLIDLQNQVILKCNWNSTQFCVTPVHFNHSAYNWEQIKFHLQNIHDNASLNVQLLQKEIFETFSKHLPSSTNLETFRSA</sequence>
<evidence type="ECO:0000256" key="8">
    <source>
        <dbReference type="SAM" id="Phobius"/>
    </source>
</evidence>
<protein>
    <recommendedName>
        <fullName evidence="7">Envelope polyprotein</fullName>
    </recommendedName>
</protein>
<keyword evidence="12" id="KW-1185">Reference proteome</keyword>
<keyword evidence="8" id="KW-1133">Transmembrane helix</keyword>
<evidence type="ECO:0000256" key="5">
    <source>
        <dbReference type="ARBA" id="ARBA00037718"/>
    </source>
</evidence>
<dbReference type="OMA" id="MAWKIND"/>
<keyword evidence="8" id="KW-0472">Membrane</keyword>
<evidence type="ECO:0000256" key="6">
    <source>
        <dbReference type="ARBA" id="ARBA00038648"/>
    </source>
</evidence>
<reference evidence="11" key="3">
    <citation type="submission" date="2025-09" db="UniProtKB">
        <authorList>
            <consortium name="Ensembl"/>
        </authorList>
    </citation>
    <scope>IDENTIFICATION</scope>
</reference>
<accession>A0A4W2E5F5</accession>
<dbReference type="Proteomes" id="UP000314981">
    <property type="component" value="Chromosome 26"/>
</dbReference>
<comment type="function">
    <text evidence="5">SU mediates receptor recognition.</text>
</comment>
<dbReference type="InterPro" id="IPR051255">
    <property type="entry name" value="Retroviral_env_glycoprotein"/>
</dbReference>
<evidence type="ECO:0000256" key="4">
    <source>
        <dbReference type="ARBA" id="ARBA00037331"/>
    </source>
</evidence>
<evidence type="ECO:0000256" key="3">
    <source>
        <dbReference type="ARBA" id="ARBA00022475"/>
    </source>
</evidence>
<comment type="subunit">
    <text evidence="6">The surface (SU) and transmembrane (TM) proteins form a heterodimer. SU and TM are attached by noncovalent interactions or by a labile interchain disulfide bond.</text>
</comment>
<evidence type="ECO:0000256" key="1">
    <source>
        <dbReference type="ARBA" id="ARBA00004162"/>
    </source>
</evidence>
<feature type="domain" description="Retro-transcribing virus envelope glycoprotein" evidence="10">
    <location>
        <begin position="8"/>
        <end position="52"/>
    </location>
</feature>
<evidence type="ECO:0000313" key="11">
    <source>
        <dbReference type="Ensembl" id="ENSBIXP00000031340.1"/>
    </source>
</evidence>
<feature type="domain" description="Retroviral envelope protein GP41-like" evidence="9">
    <location>
        <begin position="339"/>
        <end position="452"/>
    </location>
</feature>
<feature type="transmembrane region" description="Helical" evidence="8">
    <location>
        <begin position="318"/>
        <end position="343"/>
    </location>
</feature>
<dbReference type="Ensembl" id="ENSBIXT00000001368.1">
    <property type="protein sequence ID" value="ENSBIXP00000031340.1"/>
    <property type="gene ID" value="ENSBIXG00000013600.1"/>
</dbReference>
<reference evidence="11 12" key="1">
    <citation type="submission" date="2018-11" db="EMBL/GenBank/DDBJ databases">
        <title>Haplotype-resolved cattle genomes.</title>
        <authorList>
            <person name="Low W.Y."/>
            <person name="Tearle R."/>
            <person name="Bickhart D.M."/>
            <person name="Rosen B.D."/>
            <person name="Koren S."/>
            <person name="Rhie A."/>
            <person name="Hiendleder S."/>
            <person name="Phillippy A.M."/>
            <person name="Smith T.P.L."/>
            <person name="Williams J.L."/>
        </authorList>
    </citation>
    <scope>NUCLEOTIDE SEQUENCE [LARGE SCALE GENOMIC DNA]</scope>
</reference>
<dbReference type="AlphaFoldDB" id="A0A4W2E5F5"/>
<dbReference type="InterPro" id="IPR000328">
    <property type="entry name" value="GP41-like"/>
</dbReference>
<dbReference type="Pfam" id="PF13804">
    <property type="entry name" value="HERV-K_env_2"/>
    <property type="match status" value="1"/>
</dbReference>
<evidence type="ECO:0000313" key="12">
    <source>
        <dbReference type="Proteomes" id="UP000314981"/>
    </source>
</evidence>
<dbReference type="GO" id="GO:0005886">
    <property type="term" value="C:plasma membrane"/>
    <property type="evidence" value="ECO:0007669"/>
    <property type="project" value="UniProtKB-SubCell"/>
</dbReference>
<dbReference type="PANTHER" id="PTHR34313:SF3">
    <property type="entry name" value="ENDOGENOUS RETROVIRUS GROUP K MEMBER 113 ENV POLYPROTEIN-RELATED"/>
    <property type="match status" value="1"/>
</dbReference>
<feature type="transmembrane region" description="Helical" evidence="8">
    <location>
        <begin position="57"/>
        <end position="75"/>
    </location>
</feature>
<keyword evidence="3" id="KW-1003">Cell membrane</keyword>
<evidence type="ECO:0000259" key="9">
    <source>
        <dbReference type="Pfam" id="PF00517"/>
    </source>
</evidence>
<name>A0A4W2E5F5_BOBOX</name>
<organism evidence="11 12">
    <name type="scientific">Bos indicus x Bos taurus</name>
    <name type="common">Hybrid cattle</name>
    <dbReference type="NCBI Taxonomy" id="30522"/>
    <lineage>
        <taxon>Eukaryota</taxon>
        <taxon>Metazoa</taxon>
        <taxon>Chordata</taxon>
        <taxon>Craniata</taxon>
        <taxon>Vertebrata</taxon>
        <taxon>Euteleostomi</taxon>
        <taxon>Mammalia</taxon>
        <taxon>Eutheria</taxon>
        <taxon>Laurasiatheria</taxon>
        <taxon>Artiodactyla</taxon>
        <taxon>Ruminantia</taxon>
        <taxon>Pecora</taxon>
        <taxon>Bovidae</taxon>
        <taxon>Bovinae</taxon>
        <taxon>Bos</taxon>
    </lineage>
</organism>
<comment type="function">
    <text evidence="4">TM anchors the envelope heterodimer to the viral membrane through one transmembrane domain. The other hydrophobic domain, called fusion peptide, mediates fusion of the viral membrane with the target cell membrane.</text>
</comment>
<evidence type="ECO:0000256" key="7">
    <source>
        <dbReference type="ARBA" id="ARBA00042950"/>
    </source>
</evidence>
<dbReference type="GO" id="GO:0005198">
    <property type="term" value="F:structural molecule activity"/>
    <property type="evidence" value="ECO:0007669"/>
    <property type="project" value="InterPro"/>
</dbReference>
<dbReference type="InterPro" id="IPR029104">
    <property type="entry name" value="HERV-K_env"/>
</dbReference>
<reference evidence="11" key="2">
    <citation type="submission" date="2025-08" db="UniProtKB">
        <authorList>
            <consortium name="Ensembl"/>
        </authorList>
    </citation>
    <scope>IDENTIFICATION</scope>
</reference>
<evidence type="ECO:0000259" key="10">
    <source>
        <dbReference type="Pfam" id="PF13804"/>
    </source>
</evidence>
<keyword evidence="8" id="KW-0812">Transmembrane</keyword>
<comment type="subcellular location">
    <subcellularLocation>
        <location evidence="1">Cell membrane</location>
        <topology evidence="1">Single-pass membrane protein</topology>
    </subcellularLocation>
    <subcellularLocation>
        <location evidence="2">Virion</location>
    </subcellularLocation>
</comment>